<protein>
    <submittedName>
        <fullName evidence="2">Uncharacterized protein</fullName>
    </submittedName>
</protein>
<feature type="compositionally biased region" description="Polar residues" evidence="1">
    <location>
        <begin position="183"/>
        <end position="193"/>
    </location>
</feature>
<feature type="non-terminal residue" evidence="2">
    <location>
        <position position="1"/>
    </location>
</feature>
<sequence>GRSAPVPGPRRRRAAQPRPSGAAARHAARPADPDGEGLPGAGGAAGAPGPSRRRPHRGDGAGGVRRGDGPAACGAPLPRVDGQARAGPVPRPGRAPRRSRGGGVGRRRGRRRGAPPRAGAARLRPPEGADLRRPARQAAGRASARLAGGRGSVRRGRRAAQRGGRDLTGDAARGAGLQVVGQEGSSSAGRSGV</sequence>
<dbReference type="AlphaFoldDB" id="A0A6J4MMI9"/>
<feature type="compositionally biased region" description="Low complexity" evidence="1">
    <location>
        <begin position="136"/>
        <end position="147"/>
    </location>
</feature>
<dbReference type="EMBL" id="CADCUE010000307">
    <property type="protein sequence ID" value="CAA9363883.1"/>
    <property type="molecule type" value="Genomic_DNA"/>
</dbReference>
<evidence type="ECO:0000256" key="1">
    <source>
        <dbReference type="SAM" id="MobiDB-lite"/>
    </source>
</evidence>
<organism evidence="2">
    <name type="scientific">uncultured Frankineae bacterium</name>
    <dbReference type="NCBI Taxonomy" id="437475"/>
    <lineage>
        <taxon>Bacteria</taxon>
        <taxon>Bacillati</taxon>
        <taxon>Actinomycetota</taxon>
        <taxon>Actinomycetes</taxon>
        <taxon>Frankiales</taxon>
        <taxon>environmental samples</taxon>
    </lineage>
</organism>
<name>A0A6J4MMI9_9ACTN</name>
<feature type="non-terminal residue" evidence="2">
    <location>
        <position position="193"/>
    </location>
</feature>
<feature type="compositionally biased region" description="Basic residues" evidence="1">
    <location>
        <begin position="94"/>
        <end position="114"/>
    </location>
</feature>
<feature type="compositionally biased region" description="Gly residues" evidence="1">
    <location>
        <begin position="37"/>
        <end position="46"/>
    </location>
</feature>
<accession>A0A6J4MMI9</accession>
<proteinExistence type="predicted"/>
<gene>
    <name evidence="2" type="ORF">AVDCRST_MAG16-3310</name>
</gene>
<feature type="region of interest" description="Disordered" evidence="1">
    <location>
        <begin position="1"/>
        <end position="193"/>
    </location>
</feature>
<feature type="compositionally biased region" description="Basic and acidic residues" evidence="1">
    <location>
        <begin position="124"/>
        <end position="133"/>
    </location>
</feature>
<feature type="compositionally biased region" description="Low complexity" evidence="1">
    <location>
        <begin position="16"/>
        <end position="25"/>
    </location>
</feature>
<reference evidence="2" key="1">
    <citation type="submission" date="2020-02" db="EMBL/GenBank/DDBJ databases">
        <authorList>
            <person name="Meier V. D."/>
        </authorList>
    </citation>
    <scope>NUCLEOTIDE SEQUENCE</scope>
    <source>
        <strain evidence="2">AVDCRST_MAG16</strain>
    </source>
</reference>
<evidence type="ECO:0000313" key="2">
    <source>
        <dbReference type="EMBL" id="CAA9363883.1"/>
    </source>
</evidence>